<accession>A0A6G0W4S1</accession>
<dbReference type="InterPro" id="IPR003096">
    <property type="entry name" value="SM22_calponin"/>
</dbReference>
<dbReference type="InterPro" id="IPR001715">
    <property type="entry name" value="CH_dom"/>
</dbReference>
<dbReference type="EMBL" id="VJMJ01000345">
    <property type="protein sequence ID" value="KAF0722158.1"/>
    <property type="molecule type" value="Genomic_DNA"/>
</dbReference>
<feature type="region of interest" description="Disordered" evidence="1">
    <location>
        <begin position="183"/>
        <end position="253"/>
    </location>
</feature>
<dbReference type="PANTHER" id="PTHR47385">
    <property type="entry name" value="CALPONIN"/>
    <property type="match status" value="1"/>
</dbReference>
<evidence type="ECO:0000256" key="1">
    <source>
        <dbReference type="SAM" id="MobiDB-lite"/>
    </source>
</evidence>
<feature type="compositionally biased region" description="Low complexity" evidence="1">
    <location>
        <begin position="474"/>
        <end position="485"/>
    </location>
</feature>
<proteinExistence type="predicted"/>
<feature type="compositionally biased region" description="Low complexity" evidence="1">
    <location>
        <begin position="510"/>
        <end position="522"/>
    </location>
</feature>
<feature type="domain" description="Calponin-homology (CH)" evidence="2">
    <location>
        <begin position="12"/>
        <end position="115"/>
    </location>
</feature>
<sequence>MAKARTSGGYDKQSEDEAREWIEAITKRSIGDDFGQGLKNGVILCELANALDGSLKLKPSTSNMPFKQMENVSAFLRACRSLGVAEFDLFETVDLFELKDIGIVVRCLHALGRAMQKKPGYSGPTLGVKEATKNARQFTEAQIAEARAATSLLNMGSIGTMQRTSIDSSTSVTFGADAAKTPAATPVVASETASDVPSIFRRGSSNSNLSTPAPTPTPAPEPVKTSGNVSIPPAFQRKNSNSPPKPAPVQTRGGGFGLDAELAAKAIAKYDYALEASCQAWIEAVTHSSFENGFGETLRDGQVLCLLINTLQASSQVPVNPIKIESSTNNFKLMQNIKHFLAACRSLGVADVDCFETVDLFELKDLGLVVRCIHALSRTIGKKFPKYTGPLVDRLEGSPEPVQKVVAPAPTPAAAVQPPAKVDTTPEAVESEVDSTPVPSVVKKTWPPAKEVDSTSQDEIKPPAVQSSFVQKSEPVVPAAATPPKAVEEPAPKQTKPAWPPVRTTDTEASTSSSRPQLPSSLFENTVEDVKPSEEPTPTVAPPAKNPPVHRAPAPMARVNWPGARKETDGTVPSAAFRAGGALPTRTNWT</sequence>
<gene>
    <name evidence="3" type="ORF">Ae201684_018638</name>
</gene>
<dbReference type="InterPro" id="IPR036872">
    <property type="entry name" value="CH_dom_sf"/>
</dbReference>
<dbReference type="VEuPathDB" id="FungiDB:AeMF1_015691"/>
<evidence type="ECO:0000313" key="4">
    <source>
        <dbReference type="Proteomes" id="UP000481153"/>
    </source>
</evidence>
<dbReference type="AlphaFoldDB" id="A0A6G0W4S1"/>
<dbReference type="SUPFAM" id="SSF47576">
    <property type="entry name" value="Calponin-homology domain, CH-domain"/>
    <property type="match status" value="2"/>
</dbReference>
<dbReference type="GO" id="GO:0007015">
    <property type="term" value="P:actin filament organization"/>
    <property type="evidence" value="ECO:0007669"/>
    <property type="project" value="TreeGrafter"/>
</dbReference>
<protein>
    <recommendedName>
        <fullName evidence="2">Calponin-homology (CH) domain-containing protein</fullName>
    </recommendedName>
</protein>
<keyword evidence="4" id="KW-1185">Reference proteome</keyword>
<dbReference type="SMART" id="SM00033">
    <property type="entry name" value="CH"/>
    <property type="match status" value="2"/>
</dbReference>
<dbReference type="GO" id="GO:0051015">
    <property type="term" value="F:actin filament binding"/>
    <property type="evidence" value="ECO:0007669"/>
    <property type="project" value="TreeGrafter"/>
</dbReference>
<reference evidence="3 4" key="1">
    <citation type="submission" date="2019-07" db="EMBL/GenBank/DDBJ databases">
        <title>Genomics analysis of Aphanomyces spp. identifies a new class of oomycete effector associated with host adaptation.</title>
        <authorList>
            <person name="Gaulin E."/>
        </authorList>
    </citation>
    <scope>NUCLEOTIDE SEQUENCE [LARGE SCALE GENOMIC DNA]</scope>
    <source>
        <strain evidence="3 4">ATCC 201684</strain>
    </source>
</reference>
<dbReference type="PROSITE" id="PS50021">
    <property type="entry name" value="CH"/>
    <property type="match status" value="2"/>
</dbReference>
<dbReference type="Pfam" id="PF00307">
    <property type="entry name" value="CH"/>
    <property type="match status" value="2"/>
</dbReference>
<feature type="compositionally biased region" description="Low complexity" evidence="1">
    <location>
        <begin position="409"/>
        <end position="422"/>
    </location>
</feature>
<comment type="caution">
    <text evidence="3">The sequence shown here is derived from an EMBL/GenBank/DDBJ whole genome shotgun (WGS) entry which is preliminary data.</text>
</comment>
<dbReference type="PANTHER" id="PTHR47385:SF14">
    <property type="entry name" value="TRANSGELIN"/>
    <property type="match status" value="1"/>
</dbReference>
<dbReference type="Gene3D" id="1.10.418.10">
    <property type="entry name" value="Calponin-like domain"/>
    <property type="match status" value="2"/>
</dbReference>
<feature type="compositionally biased region" description="Basic and acidic residues" evidence="1">
    <location>
        <begin position="450"/>
        <end position="461"/>
    </location>
</feature>
<dbReference type="GO" id="GO:0015629">
    <property type="term" value="C:actin cytoskeleton"/>
    <property type="evidence" value="ECO:0007669"/>
    <property type="project" value="TreeGrafter"/>
</dbReference>
<feature type="domain" description="Calponin-homology (CH)" evidence="2">
    <location>
        <begin position="272"/>
        <end position="381"/>
    </location>
</feature>
<dbReference type="Proteomes" id="UP000481153">
    <property type="component" value="Unassembled WGS sequence"/>
</dbReference>
<organism evidence="3 4">
    <name type="scientific">Aphanomyces euteiches</name>
    <dbReference type="NCBI Taxonomy" id="100861"/>
    <lineage>
        <taxon>Eukaryota</taxon>
        <taxon>Sar</taxon>
        <taxon>Stramenopiles</taxon>
        <taxon>Oomycota</taxon>
        <taxon>Saprolegniomycetes</taxon>
        <taxon>Saprolegniales</taxon>
        <taxon>Verrucalvaceae</taxon>
        <taxon>Aphanomyces</taxon>
    </lineage>
</organism>
<name>A0A6G0W4S1_9STRA</name>
<evidence type="ECO:0000259" key="2">
    <source>
        <dbReference type="PROSITE" id="PS50021"/>
    </source>
</evidence>
<evidence type="ECO:0000313" key="3">
    <source>
        <dbReference type="EMBL" id="KAF0722158.1"/>
    </source>
</evidence>
<dbReference type="PRINTS" id="PR00888">
    <property type="entry name" value="SM22CALPONIN"/>
</dbReference>
<feature type="region of interest" description="Disordered" evidence="1">
    <location>
        <begin position="409"/>
        <end position="590"/>
    </location>
</feature>
<dbReference type="InterPro" id="IPR050606">
    <property type="entry name" value="Calponin-like"/>
</dbReference>